<dbReference type="PATRIC" id="fig|1244083.3.peg.1220"/>
<evidence type="ECO:0000313" key="1">
    <source>
        <dbReference type="EMBL" id="EKU11352.1"/>
    </source>
</evidence>
<dbReference type="Proteomes" id="UP000011939">
    <property type="component" value="Unassembled WGS sequence"/>
</dbReference>
<gene>
    <name evidence="1" type="ORF">CSUNSWCD_1978</name>
</gene>
<protein>
    <submittedName>
        <fullName evidence="1">Uncharacterized protein</fullName>
    </submittedName>
</protein>
<accession>M5IFX8</accession>
<evidence type="ECO:0000313" key="2">
    <source>
        <dbReference type="Proteomes" id="UP000011939"/>
    </source>
</evidence>
<comment type="caution">
    <text evidence="1">The sequence shown here is derived from an EMBL/GenBank/DDBJ whole genome shotgun (WGS) entry which is preliminary data.</text>
</comment>
<dbReference type="EMBL" id="AMZQ01000007">
    <property type="protein sequence ID" value="EKU11352.1"/>
    <property type="molecule type" value="Genomic_DNA"/>
</dbReference>
<organism evidence="1 2">
    <name type="scientific">Campylobacter showae CSUNSWCD</name>
    <dbReference type="NCBI Taxonomy" id="1244083"/>
    <lineage>
        <taxon>Bacteria</taxon>
        <taxon>Pseudomonadati</taxon>
        <taxon>Campylobacterota</taxon>
        <taxon>Epsilonproteobacteria</taxon>
        <taxon>Campylobacterales</taxon>
        <taxon>Campylobacteraceae</taxon>
        <taxon>Campylobacter</taxon>
    </lineage>
</organism>
<proteinExistence type="predicted"/>
<reference evidence="1 2" key="1">
    <citation type="journal article" date="2013" name="Genome Announc.">
        <title>Genome Sequence of Campylobacter showae UNSWCD, Isolated from a Patient with Crohn's Disease.</title>
        <authorList>
            <person name="Tay A.P."/>
            <person name="Kaakoush N.O."/>
            <person name="Deshpande N.P."/>
            <person name="Chen Z."/>
            <person name="Mitchell H."/>
            <person name="Wilkins M.R."/>
        </authorList>
    </citation>
    <scope>NUCLEOTIDE SEQUENCE [LARGE SCALE GENOMIC DNA]</scope>
    <source>
        <strain evidence="1 2">CSUNSWCD</strain>
    </source>
</reference>
<dbReference type="AlphaFoldDB" id="M5IFX8"/>
<sequence length="43" mass="4777">MFALARLDGGCFCCHCLRDQIGPQIYALRKAANLTIAKFNGKF</sequence>
<name>M5IFX8_9BACT</name>